<keyword evidence="1" id="KW-0732">Signal</keyword>
<dbReference type="EMBL" id="BKAJ01000087">
    <property type="protein sequence ID" value="GEP57722.1"/>
    <property type="molecule type" value="Genomic_DNA"/>
</dbReference>
<gene>
    <name evidence="2" type="ORF">RSO01_48880</name>
</gene>
<organism evidence="2 3">
    <name type="scientific">Reyranella soli</name>
    <dbReference type="NCBI Taxonomy" id="1230389"/>
    <lineage>
        <taxon>Bacteria</taxon>
        <taxon>Pseudomonadati</taxon>
        <taxon>Pseudomonadota</taxon>
        <taxon>Alphaproteobacteria</taxon>
        <taxon>Hyphomicrobiales</taxon>
        <taxon>Reyranellaceae</taxon>
        <taxon>Reyranella</taxon>
    </lineage>
</organism>
<sequence>MNRRTFVVAGLLVGSMRLPAQAASALEVIYIGGSDCQPCKAWKNKYKAQWLASAEYRQVTWIEVEPPKLKEAYQERFWPGDLKPILDQLPRKSGTPRFLVVLDGKVVANELGVSHWTRIVEVLRKQLA</sequence>
<dbReference type="Proteomes" id="UP000321058">
    <property type="component" value="Unassembled WGS sequence"/>
</dbReference>
<reference evidence="2 3" key="1">
    <citation type="submission" date="2019-07" db="EMBL/GenBank/DDBJ databases">
        <title>Whole genome shotgun sequence of Reyranella soli NBRC 108950.</title>
        <authorList>
            <person name="Hosoyama A."/>
            <person name="Uohara A."/>
            <person name="Ohji S."/>
            <person name="Ichikawa N."/>
        </authorList>
    </citation>
    <scope>NUCLEOTIDE SEQUENCE [LARGE SCALE GENOMIC DNA]</scope>
    <source>
        <strain evidence="2 3">NBRC 108950</strain>
    </source>
</reference>
<dbReference type="AlphaFoldDB" id="A0A512NFM4"/>
<dbReference type="OrthoDB" id="7375800at2"/>
<keyword evidence="3" id="KW-1185">Reference proteome</keyword>
<feature type="signal peptide" evidence="1">
    <location>
        <begin position="1"/>
        <end position="22"/>
    </location>
</feature>
<protein>
    <recommendedName>
        <fullName evidence="4">Thioredoxin-like fold domain-containing protein</fullName>
    </recommendedName>
</protein>
<feature type="chain" id="PRO_5021745344" description="Thioredoxin-like fold domain-containing protein" evidence="1">
    <location>
        <begin position="23"/>
        <end position="128"/>
    </location>
</feature>
<proteinExistence type="predicted"/>
<evidence type="ECO:0008006" key="4">
    <source>
        <dbReference type="Google" id="ProtNLM"/>
    </source>
</evidence>
<name>A0A512NFM4_9HYPH</name>
<dbReference type="RefSeq" id="WP_147152287.1">
    <property type="nucleotide sequence ID" value="NZ_BKAJ01000087.1"/>
</dbReference>
<dbReference type="SUPFAM" id="SSF52833">
    <property type="entry name" value="Thioredoxin-like"/>
    <property type="match status" value="1"/>
</dbReference>
<evidence type="ECO:0000313" key="2">
    <source>
        <dbReference type="EMBL" id="GEP57722.1"/>
    </source>
</evidence>
<dbReference type="InterPro" id="IPR036249">
    <property type="entry name" value="Thioredoxin-like_sf"/>
</dbReference>
<comment type="caution">
    <text evidence="2">The sequence shown here is derived from an EMBL/GenBank/DDBJ whole genome shotgun (WGS) entry which is preliminary data.</text>
</comment>
<accession>A0A512NFM4</accession>
<evidence type="ECO:0000313" key="3">
    <source>
        <dbReference type="Proteomes" id="UP000321058"/>
    </source>
</evidence>
<evidence type="ECO:0000256" key="1">
    <source>
        <dbReference type="SAM" id="SignalP"/>
    </source>
</evidence>